<feature type="transmembrane region" description="Helical" evidence="2">
    <location>
        <begin position="21"/>
        <end position="40"/>
    </location>
</feature>
<evidence type="ECO:0000256" key="2">
    <source>
        <dbReference type="SAM" id="Phobius"/>
    </source>
</evidence>
<evidence type="ECO:0000313" key="4">
    <source>
        <dbReference type="Proteomes" id="UP001447188"/>
    </source>
</evidence>
<feature type="region of interest" description="Disordered" evidence="1">
    <location>
        <begin position="52"/>
        <end position="72"/>
    </location>
</feature>
<dbReference type="EMBL" id="JBBBZM010000019">
    <property type="protein sequence ID" value="KAL0638719.1"/>
    <property type="molecule type" value="Genomic_DNA"/>
</dbReference>
<gene>
    <name evidence="3" type="ORF">Q9L58_002297</name>
</gene>
<name>A0ABR3GS15_9PEZI</name>
<comment type="caution">
    <text evidence="3">The sequence shown here is derived from an EMBL/GenBank/DDBJ whole genome shotgun (WGS) entry which is preliminary data.</text>
</comment>
<accession>A0ABR3GS15</accession>
<dbReference type="Proteomes" id="UP001447188">
    <property type="component" value="Unassembled WGS sequence"/>
</dbReference>
<keyword evidence="2" id="KW-0812">Transmembrane</keyword>
<proteinExistence type="predicted"/>
<keyword evidence="4" id="KW-1185">Reference proteome</keyword>
<sequence>MSALRLSIVIRHGALQQWRTLFGLLELLAACCVTNGPIFYRLVMNNIETRNASRAKGGSTGGSSGVGSSDAPQRIQRAADDLELGDLHDFTDEENLPTKCSTADIRVWEAQEFHSQECLKVN</sequence>
<keyword evidence="2" id="KW-0472">Membrane</keyword>
<organism evidence="3 4">
    <name type="scientific">Discina gigas</name>
    <dbReference type="NCBI Taxonomy" id="1032678"/>
    <lineage>
        <taxon>Eukaryota</taxon>
        <taxon>Fungi</taxon>
        <taxon>Dikarya</taxon>
        <taxon>Ascomycota</taxon>
        <taxon>Pezizomycotina</taxon>
        <taxon>Pezizomycetes</taxon>
        <taxon>Pezizales</taxon>
        <taxon>Discinaceae</taxon>
        <taxon>Discina</taxon>
    </lineage>
</organism>
<keyword evidence="2" id="KW-1133">Transmembrane helix</keyword>
<reference evidence="3 4" key="1">
    <citation type="submission" date="2024-02" db="EMBL/GenBank/DDBJ databases">
        <title>Discinaceae phylogenomics.</title>
        <authorList>
            <person name="Dirks A.C."/>
            <person name="James T.Y."/>
        </authorList>
    </citation>
    <scope>NUCLEOTIDE SEQUENCE [LARGE SCALE GENOMIC DNA]</scope>
    <source>
        <strain evidence="3 4">ACD0624</strain>
    </source>
</reference>
<protein>
    <submittedName>
        <fullName evidence="3">Uncharacterized protein</fullName>
    </submittedName>
</protein>
<evidence type="ECO:0000313" key="3">
    <source>
        <dbReference type="EMBL" id="KAL0638719.1"/>
    </source>
</evidence>
<evidence type="ECO:0000256" key="1">
    <source>
        <dbReference type="SAM" id="MobiDB-lite"/>
    </source>
</evidence>